<keyword evidence="3" id="KW-0808">Transferase</keyword>
<evidence type="ECO:0000256" key="4">
    <source>
        <dbReference type="ARBA" id="ARBA00023136"/>
    </source>
</evidence>
<keyword evidence="4 6" id="KW-0472">Membrane</keyword>
<dbReference type="PANTHER" id="PTHR45719:SF31">
    <property type="entry name" value="BETA-GLUCURONOSYLTRANSFERASE GLCAT14A-LIKE ISOFORM X1"/>
    <property type="match status" value="1"/>
</dbReference>
<evidence type="ECO:0000256" key="5">
    <source>
        <dbReference type="ARBA" id="ARBA00023180"/>
    </source>
</evidence>
<dbReference type="Pfam" id="PF02485">
    <property type="entry name" value="Branch"/>
    <property type="match status" value="1"/>
</dbReference>
<evidence type="ECO:0000256" key="6">
    <source>
        <dbReference type="SAM" id="Phobius"/>
    </source>
</evidence>
<keyword evidence="2" id="KW-0328">Glycosyltransferase</keyword>
<keyword evidence="6" id="KW-1133">Transmembrane helix</keyword>
<evidence type="ECO:0000313" key="8">
    <source>
        <dbReference type="Proteomes" id="UP000663760"/>
    </source>
</evidence>
<feature type="transmembrane region" description="Helical" evidence="6">
    <location>
        <begin position="7"/>
        <end position="30"/>
    </location>
</feature>
<accession>A0A7I8K5E1</accession>
<name>A0A7I8K5E1_SPIIN</name>
<keyword evidence="6" id="KW-0812">Transmembrane</keyword>
<reference evidence="7" key="1">
    <citation type="submission" date="2020-02" db="EMBL/GenBank/DDBJ databases">
        <authorList>
            <person name="Scholz U."/>
            <person name="Mascher M."/>
            <person name="Fiebig A."/>
        </authorList>
    </citation>
    <scope>NUCLEOTIDE SEQUENCE</scope>
</reference>
<organism evidence="7 8">
    <name type="scientific">Spirodela intermedia</name>
    <name type="common">Intermediate duckweed</name>
    <dbReference type="NCBI Taxonomy" id="51605"/>
    <lineage>
        <taxon>Eukaryota</taxon>
        <taxon>Viridiplantae</taxon>
        <taxon>Streptophyta</taxon>
        <taxon>Embryophyta</taxon>
        <taxon>Tracheophyta</taxon>
        <taxon>Spermatophyta</taxon>
        <taxon>Magnoliopsida</taxon>
        <taxon>Liliopsida</taxon>
        <taxon>Araceae</taxon>
        <taxon>Lemnoideae</taxon>
        <taxon>Spirodela</taxon>
    </lineage>
</organism>
<dbReference type="OrthoDB" id="773653at2759"/>
<dbReference type="Proteomes" id="UP000663760">
    <property type="component" value="Chromosome 3"/>
</dbReference>
<dbReference type="PANTHER" id="PTHR45719">
    <property type="entry name" value="GLYCOSYLTRANSFERASE"/>
    <property type="match status" value="1"/>
</dbReference>
<evidence type="ECO:0000256" key="1">
    <source>
        <dbReference type="ARBA" id="ARBA00004606"/>
    </source>
</evidence>
<keyword evidence="8" id="KW-1185">Reference proteome</keyword>
<proteinExistence type="predicted"/>
<dbReference type="InterPro" id="IPR003406">
    <property type="entry name" value="Glyco_trans_14"/>
</dbReference>
<comment type="subcellular location">
    <subcellularLocation>
        <location evidence="1">Membrane</location>
        <topology evidence="1">Single-pass type II membrane protein</topology>
    </subcellularLocation>
</comment>
<dbReference type="AlphaFoldDB" id="A0A7I8K5E1"/>
<dbReference type="EMBL" id="LR746266">
    <property type="protein sequence ID" value="CAA7392784.1"/>
    <property type="molecule type" value="Genomic_DNA"/>
</dbReference>
<dbReference type="InterPro" id="IPR044610">
    <property type="entry name" value="GLCAT14A/B/C"/>
</dbReference>
<dbReference type="GO" id="GO:0016020">
    <property type="term" value="C:membrane"/>
    <property type="evidence" value="ECO:0007669"/>
    <property type="project" value="UniProtKB-SubCell"/>
</dbReference>
<gene>
    <name evidence="7" type="ORF">SI8410_03003636</name>
</gene>
<evidence type="ECO:0000313" key="7">
    <source>
        <dbReference type="EMBL" id="CAA7392784.1"/>
    </source>
</evidence>
<evidence type="ECO:0000256" key="3">
    <source>
        <dbReference type="ARBA" id="ARBA00022679"/>
    </source>
</evidence>
<protein>
    <submittedName>
        <fullName evidence="7">Uncharacterized protein</fullName>
    </submittedName>
</protein>
<evidence type="ECO:0000256" key="2">
    <source>
        <dbReference type="ARBA" id="ARBA00022676"/>
    </source>
</evidence>
<sequence>MAAKRSAWLLFPLLSISFVSLVVVVVVVRFSGQWAARPMQFPGAAGLDDPSPPAPRIAYFISGSDGDGHRILRLLRAVYHPRNQYLLHLDLRASHRQREDLVSAVRSVDSFVASGNVNVVGKADYANREGSTAIASVLHGAAVLLKHSKAWDWFVNLAASDYPLITQDDLLHVLSFLPRDINFIQCSDKIGWKESRRIRSIVVDPGIYLAAKRDIFIGTQKRPIPTSYRFATGSPFVILSRKFVQFAILGWDNLPRTLLMYFSNMRSPQRGYFHTLAINSKEFCDTVVASDLRFGSGAAAEEELPSPADLGAMLGSGAAFAGGFRPRDSLLDRIDAAALRRRWGRVTPGGWCVGDGGWWSDPCSAWGDADVLRPGPGARRFEKFLVRLMGNTSVWTSPCGPL</sequence>
<dbReference type="GO" id="GO:0015020">
    <property type="term" value="F:glucuronosyltransferase activity"/>
    <property type="evidence" value="ECO:0007669"/>
    <property type="project" value="InterPro"/>
</dbReference>
<keyword evidence="5" id="KW-0325">Glycoprotein</keyword>